<organism evidence="2 3">
    <name type="scientific">Lactarius akahatsu</name>
    <dbReference type="NCBI Taxonomy" id="416441"/>
    <lineage>
        <taxon>Eukaryota</taxon>
        <taxon>Fungi</taxon>
        <taxon>Dikarya</taxon>
        <taxon>Basidiomycota</taxon>
        <taxon>Agaricomycotina</taxon>
        <taxon>Agaricomycetes</taxon>
        <taxon>Russulales</taxon>
        <taxon>Russulaceae</taxon>
        <taxon>Lactarius</taxon>
    </lineage>
</organism>
<dbReference type="Proteomes" id="UP001201163">
    <property type="component" value="Unassembled WGS sequence"/>
</dbReference>
<reference evidence="2" key="1">
    <citation type="submission" date="2022-01" db="EMBL/GenBank/DDBJ databases">
        <title>Comparative genomics reveals a dynamic genome evolution in the ectomycorrhizal milk-cap (Lactarius) mushrooms.</title>
        <authorList>
            <consortium name="DOE Joint Genome Institute"/>
            <person name="Lebreton A."/>
            <person name="Tang N."/>
            <person name="Kuo A."/>
            <person name="LaButti K."/>
            <person name="Drula E."/>
            <person name="Barry K."/>
            <person name="Clum A."/>
            <person name="Lipzen A."/>
            <person name="Mousain D."/>
            <person name="Ng V."/>
            <person name="Wang R."/>
            <person name="Wang X."/>
            <person name="Dai Y."/>
            <person name="Henrissat B."/>
            <person name="Grigoriev I.V."/>
            <person name="Guerin-Laguette A."/>
            <person name="Yu F."/>
            <person name="Martin F.M."/>
        </authorList>
    </citation>
    <scope>NUCLEOTIDE SEQUENCE</scope>
    <source>
        <strain evidence="2">QP</strain>
    </source>
</reference>
<evidence type="ECO:0000313" key="2">
    <source>
        <dbReference type="EMBL" id="KAH8996784.1"/>
    </source>
</evidence>
<comment type="caution">
    <text evidence="2">The sequence shown here is derived from an EMBL/GenBank/DDBJ whole genome shotgun (WGS) entry which is preliminary data.</text>
</comment>
<dbReference type="AlphaFoldDB" id="A0AAD4LQL1"/>
<feature type="region of interest" description="Disordered" evidence="1">
    <location>
        <begin position="39"/>
        <end position="68"/>
    </location>
</feature>
<proteinExistence type="predicted"/>
<feature type="compositionally biased region" description="Pro residues" evidence="1">
    <location>
        <begin position="246"/>
        <end position="260"/>
    </location>
</feature>
<keyword evidence="3" id="KW-1185">Reference proteome</keyword>
<protein>
    <submittedName>
        <fullName evidence="2">Uncharacterized protein</fullName>
    </submittedName>
</protein>
<dbReference type="PRINTS" id="PR01217">
    <property type="entry name" value="PRICHEXTENSN"/>
</dbReference>
<dbReference type="EMBL" id="JAKELL010000008">
    <property type="protein sequence ID" value="KAH8996784.1"/>
    <property type="molecule type" value="Genomic_DNA"/>
</dbReference>
<feature type="region of interest" description="Disordered" evidence="1">
    <location>
        <begin position="246"/>
        <end position="291"/>
    </location>
</feature>
<feature type="compositionally biased region" description="Pro residues" evidence="1">
    <location>
        <begin position="124"/>
        <end position="135"/>
    </location>
</feature>
<evidence type="ECO:0000313" key="3">
    <source>
        <dbReference type="Proteomes" id="UP001201163"/>
    </source>
</evidence>
<gene>
    <name evidence="2" type="ORF">EDB92DRAFT_2112450</name>
</gene>
<sequence>MSAPKADYYLLGEDFGLSSPIKQEAPPYLPDPLLPAYNLKPPMPHGRRLPFDGSEHTFGAGPDDTSLRGFDLAESIWSQDSDLTLDDLALESDSASGRSRSSVSSRWSAAPLTPSTPHRQLPPTREPAPPPPEPAPMQVHLPTTPPATEPEPELPDSPAPAYSRDPLEFDPALLASLDPQLLSHPFEAFEDACWASLPDSPPAPGPHSFRSRNSSLTQLLHPSRAQVSLTAHTSFSDLSMATLVPSLPPLPPPPPPPPAYPTSKPLPNLPPPSPRSSAGQTQQHDLPPRTPVVMSFESFVNLDDAPFPAAPPGETVHFIPLRAPVRPRSKSVGGTKTVRRLAGAIARLRGRE</sequence>
<accession>A0AAD4LQL1</accession>
<feature type="compositionally biased region" description="Low complexity" evidence="1">
    <location>
        <begin position="92"/>
        <end position="110"/>
    </location>
</feature>
<evidence type="ECO:0000256" key="1">
    <source>
        <dbReference type="SAM" id="MobiDB-lite"/>
    </source>
</evidence>
<feature type="region of interest" description="Disordered" evidence="1">
    <location>
        <begin position="92"/>
        <end position="167"/>
    </location>
</feature>
<name>A0AAD4LQL1_9AGAM</name>